<dbReference type="InterPro" id="IPR039204">
    <property type="entry name" value="MRS2-like"/>
</dbReference>
<keyword evidence="2 9" id="KW-0813">Transport</keyword>
<dbReference type="PANTHER" id="PTHR13890:SF0">
    <property type="entry name" value="MAGNESIUM TRANSPORTER MRS2 HOMOLOG, MITOCHONDRIAL"/>
    <property type="match status" value="1"/>
</dbReference>
<keyword evidence="4 9" id="KW-0460">Magnesium</keyword>
<dbReference type="GeneID" id="13442923"/>
<dbReference type="AlphaFoldDB" id="F0VIM9"/>
<dbReference type="Pfam" id="PF22099">
    <property type="entry name" value="MRS2-like"/>
    <property type="match status" value="1"/>
</dbReference>
<comment type="caution">
    <text evidence="9">Lacks conserved residue(s) required for the propagation of feature annotation.</text>
</comment>
<gene>
    <name evidence="12" type="ORF">BN1204_033770</name>
    <name evidence="11" type="ORF">NCLIV_0337</name>
</gene>
<dbReference type="InParanoid" id="F0VIM9"/>
<protein>
    <recommendedName>
        <fullName evidence="9">Magnesium transporter</fullName>
    </recommendedName>
</protein>
<sequence>MEQFIIGPVRESPSGSASEEEYLLPRSKGEKFDRQLSLQTPLARVGSVPTLQSPQNRGRQSRYLQRKISRLKARVERKCLVAGELARPQDLGDEGALTLKRSTTLMQHVAARSRAFIAYEISKKGLDEAVFQIYDLLTKIHQHSKKPEAEELALGAVKVRDVRLFLSAGSDGSSIITRRNCLLVSLPYVRIVILHGLVYMLPIGRGNFPREARKFEQTEWRCELLRHGLLSRDDDDENGKLNSSGASLIEVTARGGSSGSSAAVGDAGSVHDMSPPTEIDSTLLEKLEQLVSLESSTPFEYLALETAIVQSLDVLSRQSREMRQTAVSICADLRTGSGVNSSILLSVNSLQKMLNTIKSEVAGVLTALNDVLGDDETLRRMAISRFWDTPELWEDESGEDRRNSGHRAIKHEIEMLLGCYSQEADAVLKNVKSIDEYMDDSLAMIELHLGMQRNFLLKTDVWMTALATITGFFALVPGFFGMNIHHGFENIPASATIFWSIAAAIFMGTIITGIVVSCLLKRLRI</sequence>
<dbReference type="eggNOG" id="KOG2662">
    <property type="taxonomic scope" value="Eukaryota"/>
</dbReference>
<evidence type="ECO:0000256" key="3">
    <source>
        <dbReference type="ARBA" id="ARBA00022692"/>
    </source>
</evidence>
<evidence type="ECO:0000256" key="6">
    <source>
        <dbReference type="ARBA" id="ARBA00022989"/>
    </source>
</evidence>
<evidence type="ECO:0000256" key="9">
    <source>
        <dbReference type="RuleBase" id="RU366042"/>
    </source>
</evidence>
<dbReference type="EMBL" id="LN714483">
    <property type="protein sequence ID" value="CEL67579.1"/>
    <property type="molecule type" value="Genomic_DNA"/>
</dbReference>
<reference evidence="13" key="3">
    <citation type="journal article" date="2012" name="PLoS Pathog.">
        <title>Comparative genomics of the apicomplexan parasites Toxoplasma gondii and Neospora caninum: Coccidia differing in host range and transmission strategy.</title>
        <authorList>
            <person name="Reid A.J."/>
            <person name="Vermont S.J."/>
            <person name="Cotton J.A."/>
            <person name="Harris D."/>
            <person name="Hill-Cawthorne G.A."/>
            <person name="Konen-Waisman S."/>
            <person name="Latham S.M."/>
            <person name="Mourier T."/>
            <person name="Norton R."/>
            <person name="Quail M.A."/>
            <person name="Sanders M."/>
            <person name="Shanmugam D."/>
            <person name="Sohal A."/>
            <person name="Wasmuth J.D."/>
            <person name="Brunk B."/>
            <person name="Grigg M.E."/>
            <person name="Howard J.C."/>
            <person name="Parkinson J."/>
            <person name="Roos D.S."/>
            <person name="Trees A.J."/>
            <person name="Berriman M."/>
            <person name="Pain A."/>
            <person name="Wastling J.M."/>
        </authorList>
    </citation>
    <scope>NUCLEOTIDE SEQUENCE [LARGE SCALE GENOMIC DNA]</scope>
    <source>
        <strain evidence="13">Liverpool</strain>
    </source>
</reference>
<keyword evidence="9" id="KW-0496">Mitochondrion</keyword>
<dbReference type="PANTHER" id="PTHR13890">
    <property type="entry name" value="RNA SPLICING PROTEIN MRS2, MITOCHONDRIAL"/>
    <property type="match status" value="1"/>
</dbReference>
<feature type="transmembrane region" description="Helical" evidence="9">
    <location>
        <begin position="461"/>
        <end position="485"/>
    </location>
</feature>
<feature type="transmembrane region" description="Helical" evidence="9">
    <location>
        <begin position="497"/>
        <end position="520"/>
    </location>
</feature>
<accession>F0VIM9</accession>
<reference evidence="11" key="2">
    <citation type="submission" date="2011-03" db="EMBL/GenBank/DDBJ databases">
        <title>Comparative genomics and transcriptomics of Neospora caninum and Toxoplasma gondii.</title>
        <authorList>
            <person name="Reid A.J."/>
            <person name="Sohal A."/>
            <person name="Harris D."/>
            <person name="Quail M."/>
            <person name="Sanders M."/>
            <person name="Berriman M."/>
            <person name="Wastling J.M."/>
            <person name="Pain A."/>
        </authorList>
    </citation>
    <scope>NUCLEOTIDE SEQUENCE</scope>
    <source>
        <strain evidence="11">Liverpool</strain>
    </source>
</reference>
<name>F0VIM9_NEOCL</name>
<dbReference type="VEuPathDB" id="ToxoDB:NCLIV_0337"/>
<dbReference type="OMA" id="YLKHYVH"/>
<evidence type="ECO:0000256" key="2">
    <source>
        <dbReference type="ARBA" id="ARBA00022448"/>
    </source>
</evidence>
<evidence type="ECO:0000256" key="8">
    <source>
        <dbReference type="ARBA" id="ARBA00023136"/>
    </source>
</evidence>
<feature type="transmembrane region" description="Helical" evidence="9">
    <location>
        <begin position="182"/>
        <end position="204"/>
    </location>
</feature>
<evidence type="ECO:0000256" key="1">
    <source>
        <dbReference type="ARBA" id="ARBA00004141"/>
    </source>
</evidence>
<evidence type="ECO:0000313" key="13">
    <source>
        <dbReference type="Proteomes" id="UP000007494"/>
    </source>
</evidence>
<comment type="subcellular location">
    <subcellularLocation>
        <location evidence="1">Membrane</location>
        <topology evidence="1">Multi-pass membrane protein</topology>
    </subcellularLocation>
    <subcellularLocation>
        <location evidence="9">Mitochondrion inner membrane</location>
        <topology evidence="9">Multi-pass membrane protein</topology>
    </subcellularLocation>
</comment>
<evidence type="ECO:0000313" key="12">
    <source>
        <dbReference type="EMBL" id="CEL67579.1"/>
    </source>
</evidence>
<keyword evidence="7 9" id="KW-0406">Ion transport</keyword>
<keyword evidence="5" id="KW-0809">Transit peptide</keyword>
<keyword evidence="8 9" id="KW-0472">Membrane</keyword>
<dbReference type="GO" id="GO:0005743">
    <property type="term" value="C:mitochondrial inner membrane"/>
    <property type="evidence" value="ECO:0007669"/>
    <property type="project" value="UniProtKB-SubCell"/>
</dbReference>
<keyword evidence="13" id="KW-1185">Reference proteome</keyword>
<evidence type="ECO:0000256" key="10">
    <source>
        <dbReference type="SAM" id="MobiDB-lite"/>
    </source>
</evidence>
<reference evidence="11" key="1">
    <citation type="submission" date="2011-02" db="EMBL/GenBank/DDBJ databases">
        <authorList>
            <person name="Aslett M."/>
        </authorList>
    </citation>
    <scope>NUCLEOTIDE SEQUENCE</scope>
    <source>
        <strain evidence="11">Liverpool</strain>
    </source>
</reference>
<keyword evidence="9" id="KW-0999">Mitochondrion inner membrane</keyword>
<evidence type="ECO:0000256" key="5">
    <source>
        <dbReference type="ARBA" id="ARBA00022946"/>
    </source>
</evidence>
<dbReference type="FunCoup" id="F0VIM9">
    <property type="interactions" value="96"/>
</dbReference>
<proteinExistence type="inferred from homology"/>
<feature type="region of interest" description="Disordered" evidence="10">
    <location>
        <begin position="1"/>
        <end position="21"/>
    </location>
</feature>
<dbReference type="EMBL" id="FR823390">
    <property type="protein sequence ID" value="CBZ53590.1"/>
    <property type="molecule type" value="Genomic_DNA"/>
</dbReference>
<evidence type="ECO:0000256" key="4">
    <source>
        <dbReference type="ARBA" id="ARBA00022842"/>
    </source>
</evidence>
<organism evidence="11 13">
    <name type="scientific">Neospora caninum (strain Liverpool)</name>
    <dbReference type="NCBI Taxonomy" id="572307"/>
    <lineage>
        <taxon>Eukaryota</taxon>
        <taxon>Sar</taxon>
        <taxon>Alveolata</taxon>
        <taxon>Apicomplexa</taxon>
        <taxon>Conoidasida</taxon>
        <taxon>Coccidia</taxon>
        <taxon>Eucoccidiorida</taxon>
        <taxon>Eimeriorina</taxon>
        <taxon>Sarcocystidae</taxon>
        <taxon>Neospora</taxon>
    </lineage>
</organism>
<evidence type="ECO:0000313" key="11">
    <source>
        <dbReference type="EMBL" id="CBZ53590.1"/>
    </source>
</evidence>
<dbReference type="RefSeq" id="XP_003883622.1">
    <property type="nucleotide sequence ID" value="XM_003883573.1"/>
</dbReference>
<dbReference type="CDD" id="cd12823">
    <property type="entry name" value="Mrs2_Mfm1p-like"/>
    <property type="match status" value="1"/>
</dbReference>
<dbReference type="Proteomes" id="UP000007494">
    <property type="component" value="Chromosome VIII"/>
</dbReference>
<keyword evidence="3 9" id="KW-0812">Transmembrane</keyword>
<keyword evidence="6 9" id="KW-1133">Transmembrane helix</keyword>
<dbReference type="GO" id="GO:0015095">
    <property type="term" value="F:magnesium ion transmembrane transporter activity"/>
    <property type="evidence" value="ECO:0007669"/>
    <property type="project" value="TreeGrafter"/>
</dbReference>
<dbReference type="OrthoDB" id="10251508at2759"/>
<comment type="similarity">
    <text evidence="9">Belongs to the CorA metal ion transporter (MIT) (TC 1.A.35) family.</text>
</comment>
<reference evidence="12" key="4">
    <citation type="journal article" date="2015" name="PLoS ONE">
        <title>Comprehensive Evaluation of Toxoplasma gondii VEG and Neospora caninum LIV Genomes with Tachyzoite Stage Transcriptome and Proteome Defines Novel Transcript Features.</title>
        <authorList>
            <person name="Ramaprasad A."/>
            <person name="Mourier T."/>
            <person name="Naeem R."/>
            <person name="Malas T.B."/>
            <person name="Moussa E."/>
            <person name="Panigrahi A."/>
            <person name="Vermont S.J."/>
            <person name="Otto T.D."/>
            <person name="Wastling J."/>
            <person name="Pain A."/>
        </authorList>
    </citation>
    <scope>NUCLEOTIDE SEQUENCE</scope>
    <source>
        <strain evidence="12">Liverpool</strain>
    </source>
</reference>
<evidence type="ECO:0000256" key="7">
    <source>
        <dbReference type="ARBA" id="ARBA00023065"/>
    </source>
</evidence>
<feature type="region of interest" description="Disordered" evidence="10">
    <location>
        <begin position="253"/>
        <end position="272"/>
    </location>
</feature>
<dbReference type="Gene3D" id="1.20.58.340">
    <property type="entry name" value="Magnesium transport protein CorA, transmembrane region"/>
    <property type="match status" value="1"/>
</dbReference>
<feature type="compositionally biased region" description="Low complexity" evidence="10">
    <location>
        <begin position="259"/>
        <end position="270"/>
    </location>
</feature>